<feature type="compositionally biased region" description="Polar residues" evidence="1">
    <location>
        <begin position="610"/>
        <end position="627"/>
    </location>
</feature>
<evidence type="ECO:0000256" key="1">
    <source>
        <dbReference type="SAM" id="MobiDB-lite"/>
    </source>
</evidence>
<feature type="region of interest" description="Disordered" evidence="1">
    <location>
        <begin position="1459"/>
        <end position="1478"/>
    </location>
</feature>
<feature type="compositionally biased region" description="Polar residues" evidence="1">
    <location>
        <begin position="522"/>
        <end position="545"/>
    </location>
</feature>
<feature type="region of interest" description="Disordered" evidence="1">
    <location>
        <begin position="840"/>
        <end position="889"/>
    </location>
</feature>
<organism evidence="2 3">
    <name type="scientific">Blattamonas nauphoetae</name>
    <dbReference type="NCBI Taxonomy" id="2049346"/>
    <lineage>
        <taxon>Eukaryota</taxon>
        <taxon>Metamonada</taxon>
        <taxon>Preaxostyla</taxon>
        <taxon>Oxymonadida</taxon>
        <taxon>Blattamonas</taxon>
    </lineage>
</organism>
<feature type="compositionally biased region" description="Acidic residues" evidence="1">
    <location>
        <begin position="382"/>
        <end position="391"/>
    </location>
</feature>
<feature type="compositionally biased region" description="Polar residues" evidence="1">
    <location>
        <begin position="402"/>
        <end position="415"/>
    </location>
</feature>
<evidence type="ECO:0000313" key="3">
    <source>
        <dbReference type="Proteomes" id="UP001281761"/>
    </source>
</evidence>
<feature type="region of interest" description="Disordered" evidence="1">
    <location>
        <begin position="797"/>
        <end position="821"/>
    </location>
</feature>
<feature type="compositionally biased region" description="Basic and acidic residues" evidence="1">
    <location>
        <begin position="492"/>
        <end position="501"/>
    </location>
</feature>
<evidence type="ECO:0000313" key="2">
    <source>
        <dbReference type="EMBL" id="KAK2956058.1"/>
    </source>
</evidence>
<feature type="compositionally biased region" description="Low complexity" evidence="1">
    <location>
        <begin position="737"/>
        <end position="758"/>
    </location>
</feature>
<proteinExistence type="predicted"/>
<reference evidence="2 3" key="1">
    <citation type="journal article" date="2022" name="bioRxiv">
        <title>Genomics of Preaxostyla Flagellates Illuminates Evolutionary Transitions and the Path Towards Mitochondrial Loss.</title>
        <authorList>
            <person name="Novak L.V.F."/>
            <person name="Treitli S.C."/>
            <person name="Pyrih J."/>
            <person name="Halakuc P."/>
            <person name="Pipaliya S.V."/>
            <person name="Vacek V."/>
            <person name="Brzon O."/>
            <person name="Soukal P."/>
            <person name="Eme L."/>
            <person name="Dacks J.B."/>
            <person name="Karnkowska A."/>
            <person name="Elias M."/>
            <person name="Hampl V."/>
        </authorList>
    </citation>
    <scope>NUCLEOTIDE SEQUENCE [LARGE SCALE GENOMIC DNA]</scope>
    <source>
        <strain evidence="2">NAU3</strain>
        <tissue evidence="2">Gut</tissue>
    </source>
</reference>
<feature type="compositionally biased region" description="Low complexity" evidence="1">
    <location>
        <begin position="1248"/>
        <end position="1265"/>
    </location>
</feature>
<feature type="compositionally biased region" description="Basic and acidic residues" evidence="1">
    <location>
        <begin position="649"/>
        <end position="667"/>
    </location>
</feature>
<gene>
    <name evidence="2" type="ORF">BLNAU_9035</name>
</gene>
<feature type="region of interest" description="Disordered" evidence="1">
    <location>
        <begin position="1226"/>
        <end position="1265"/>
    </location>
</feature>
<accession>A0ABQ9XX49</accession>
<feature type="region of interest" description="Disordered" evidence="1">
    <location>
        <begin position="1529"/>
        <end position="1559"/>
    </location>
</feature>
<feature type="compositionally biased region" description="Polar residues" evidence="1">
    <location>
        <begin position="1461"/>
        <end position="1478"/>
    </location>
</feature>
<sequence>MTQQDHSYLNLDEKLQETQNERSSLFHSLVEFVRNEGQSSNVRLHNANEILQNLHPSYAEPVIVEEHVKGLFPDSSRPFDDFVESLGKFISDIYIPLSVVRSYPEIQNTRVLSGLMVHLTKHLMGWDHQAKDALQVRKDAVRSILDEGLRDALEQQIRSDKLQPIYNLEMLCGNLTASHSFFIVLHSTQILTSLHPTGFTAIVLCFSRTRIHRTGMFLSSRLALFSLDNRHSQNQNQTASSSDSQIQIRNSFYSPMIASLLQNPDFLQMFTGSQKLTDQETTSQSSASLDTNSSYETKKPVQFVTSADLLTRLFTLPLISLVEKTEQEKEEANRMEKRRRQSRVRKERVRARNRILHTRQTSGDDWSSADDNLSSLDFSSESLEDSDDAESGEPCLPFPSLDPTTNLPDGTTSHTSSHDHRRESKWICGHPVLCVRIFRRGNVIILDENADSGLSETTFSQTPSLTSSPNPNGKILHHNRRPDGTTVDEEIEPPKTRKTDNPRFQIDSSGRIEILQRPGANPYQSSKTFPESTAITSKVHSTVTVRSKESDTEEGSQSEDKSKPSQVTSVVYPSRIDTPAGSDSVNSTPKIFRGNSPYHPHASSVAIPISSKTPTKQRVESLSQPLHENTGECKTEEKGFGSMSTISAKENDRKETKKLGKIDKSDQSEEQQNQSKTDQKEKMSSSETESLYRVNLPISTAQLQLPHSSPAASLRDQSQPSAQNTLKVQQIPLSTNTLSITPLGTTPLSTTSSLTESPAAKSGKQPLLKVNDSARFVPKQKGSVASLPPLPAVIPTHNSPSTSIPLNNSTSPNTHLAETGWGNTTTEKLSVTAKSFVPRFSSAAHKNPPATDSNLSPPTTHQPPLPAPKLKSKPKSLLPKPKDFHSVPKCVEQLPRNKTTMGASSNSPTQTNIFTPKAEKLSSIPVFTSKTLPTTPSLSFPKPKQPIPPSFIPNSSVPPAFVPHNPSIARPSPAIPPQAVSPPFMSTPAYSQPIASPFTPFPSAPTLFGSIADEAPLVVISSDGNDTTTELFVSDGKEFERSAKSPSFLSEVSESKSHSLVTFGLSPNETLSFRTDLSPPLTPPSTHSPTFVNPVLSPPNYQLLPSGTPDMQGSSGLTLLEKNFWSDWNFGSVGERDGPLMSLDSLQPHLSSSQIDDEPFGSSIAQPSFTLLDQHAPSNLEEKFFFRTAVPDLSPNQRSLSSPFSNSLIAPFGDYDRLALRVRSPSPAAPTHSVVTPPPDTPTPSQPAPVTTTATTTTTPTHPTPLVNAVVPFQTKSDLTLQHSSAFTVSPLVSLSQNVLPVFKRTLLWEIEGMSLLIGSNQNVFTRGITKPTRGDALGRVYEKEGREQDPKTLELRTGKEPKSTISVKLIDVNSNHNAFATLFSAFSEKRMVNENLHQETNKLTAELLSLFVENVLNGIQTTVFCFHSSGVVEEYLPVDTDEIPTIHSRLLERIRGLHTDASNSPRSPSSLLDQPTVSTNGVIEQGVQLLEQLERRCSSEDGVYWLVMMKGSSEVRLVDQHEMATLQQQRQRIQREERKKKQHKAKGKSTRKGLESVE</sequence>
<feature type="region of interest" description="Disordered" evidence="1">
    <location>
        <begin position="454"/>
        <end position="690"/>
    </location>
</feature>
<feature type="compositionally biased region" description="Low complexity" evidence="1">
    <location>
        <begin position="364"/>
        <end position="381"/>
    </location>
</feature>
<dbReference type="EMBL" id="JARBJD010000060">
    <property type="protein sequence ID" value="KAK2956058.1"/>
    <property type="molecule type" value="Genomic_DNA"/>
</dbReference>
<name>A0ABQ9XX49_9EUKA</name>
<feature type="compositionally biased region" description="Basic residues" evidence="1">
    <location>
        <begin position="336"/>
        <end position="357"/>
    </location>
</feature>
<feature type="region of interest" description="Disordered" evidence="1">
    <location>
        <begin position="737"/>
        <end position="766"/>
    </location>
</feature>
<feature type="compositionally biased region" description="Basic residues" evidence="1">
    <location>
        <begin position="1541"/>
        <end position="1552"/>
    </location>
</feature>
<comment type="caution">
    <text evidence="2">The sequence shown here is derived from an EMBL/GenBank/DDBJ whole genome shotgun (WGS) entry which is preliminary data.</text>
</comment>
<protein>
    <submittedName>
        <fullName evidence="2">Uncharacterized protein</fullName>
    </submittedName>
</protein>
<dbReference type="Proteomes" id="UP001281761">
    <property type="component" value="Unassembled WGS sequence"/>
</dbReference>
<feature type="region of interest" description="Disordered" evidence="1">
    <location>
        <begin position="705"/>
        <end position="724"/>
    </location>
</feature>
<feature type="compositionally biased region" description="Polar residues" evidence="1">
    <location>
        <begin position="454"/>
        <end position="471"/>
    </location>
</feature>
<feature type="compositionally biased region" description="Basic and acidic residues" evidence="1">
    <location>
        <begin position="629"/>
        <end position="639"/>
    </location>
</feature>
<keyword evidence="3" id="KW-1185">Reference proteome</keyword>
<feature type="compositionally biased region" description="Basic and acidic residues" evidence="1">
    <location>
        <begin position="326"/>
        <end position="335"/>
    </location>
</feature>
<feature type="compositionally biased region" description="Pro residues" evidence="1">
    <location>
        <begin position="1236"/>
        <end position="1247"/>
    </location>
</feature>
<feature type="region of interest" description="Disordered" evidence="1">
    <location>
        <begin position="326"/>
        <end position="422"/>
    </location>
</feature>